<dbReference type="Proteomes" id="UP000593562">
    <property type="component" value="Unassembled WGS sequence"/>
</dbReference>
<reference evidence="3 4" key="1">
    <citation type="journal article" date="2020" name="Nat. Commun.">
        <title>Genome of Tripterygium wilfordii and identification of cytochrome P450 involved in triptolide biosynthesis.</title>
        <authorList>
            <person name="Tu L."/>
            <person name="Su P."/>
            <person name="Zhang Z."/>
            <person name="Gao L."/>
            <person name="Wang J."/>
            <person name="Hu T."/>
            <person name="Zhou J."/>
            <person name="Zhang Y."/>
            <person name="Zhao Y."/>
            <person name="Liu Y."/>
            <person name="Song Y."/>
            <person name="Tong Y."/>
            <person name="Lu Y."/>
            <person name="Yang J."/>
            <person name="Xu C."/>
            <person name="Jia M."/>
            <person name="Peters R.J."/>
            <person name="Huang L."/>
            <person name="Gao W."/>
        </authorList>
    </citation>
    <scope>NUCLEOTIDE SEQUENCE [LARGE SCALE GENOMIC DNA]</scope>
    <source>
        <strain evidence="4">cv. XIE 37</strain>
        <tissue evidence="3">Leaf</tissue>
    </source>
</reference>
<evidence type="ECO:0000313" key="4">
    <source>
        <dbReference type="Proteomes" id="UP000593562"/>
    </source>
</evidence>
<feature type="signal peptide" evidence="2">
    <location>
        <begin position="1"/>
        <end position="19"/>
    </location>
</feature>
<evidence type="ECO:0000256" key="1">
    <source>
        <dbReference type="SAM" id="MobiDB-lite"/>
    </source>
</evidence>
<feature type="compositionally biased region" description="Basic and acidic residues" evidence="1">
    <location>
        <begin position="54"/>
        <end position="64"/>
    </location>
</feature>
<dbReference type="EMBL" id="JAAARO010000013">
    <property type="protein sequence ID" value="KAF5738773.1"/>
    <property type="molecule type" value="Genomic_DNA"/>
</dbReference>
<evidence type="ECO:0000256" key="2">
    <source>
        <dbReference type="SAM" id="SignalP"/>
    </source>
</evidence>
<gene>
    <name evidence="3" type="ORF">HS088_TW13G01674</name>
</gene>
<feature type="region of interest" description="Disordered" evidence="1">
    <location>
        <begin position="38"/>
        <end position="97"/>
    </location>
</feature>
<keyword evidence="2" id="KW-0732">Signal</keyword>
<feature type="chain" id="PRO_5029509351" evidence="2">
    <location>
        <begin position="20"/>
        <end position="97"/>
    </location>
</feature>
<accession>A0A7J7CXG4</accession>
<dbReference type="InParanoid" id="A0A7J7CXG4"/>
<keyword evidence="4" id="KW-1185">Reference proteome</keyword>
<dbReference type="AlphaFoldDB" id="A0A7J7CXG4"/>
<name>A0A7J7CXG4_TRIWF</name>
<protein>
    <submittedName>
        <fullName evidence="3">Uncharacterized protein</fullName>
    </submittedName>
</protein>
<sequence length="97" mass="10596">MKVLPVFLVIFVLVLETNAKVFTALAEENKAAMTNRRLLGEPTDLGRKVGGGKVDVKNDDDSKNDGFGNYDQGDGSSTETHHRFTTTTDPIEPNSQN</sequence>
<evidence type="ECO:0000313" key="3">
    <source>
        <dbReference type="EMBL" id="KAF5738773.1"/>
    </source>
</evidence>
<organism evidence="3 4">
    <name type="scientific">Tripterygium wilfordii</name>
    <name type="common">Thunder God vine</name>
    <dbReference type="NCBI Taxonomy" id="458696"/>
    <lineage>
        <taxon>Eukaryota</taxon>
        <taxon>Viridiplantae</taxon>
        <taxon>Streptophyta</taxon>
        <taxon>Embryophyta</taxon>
        <taxon>Tracheophyta</taxon>
        <taxon>Spermatophyta</taxon>
        <taxon>Magnoliopsida</taxon>
        <taxon>eudicotyledons</taxon>
        <taxon>Gunneridae</taxon>
        <taxon>Pentapetalae</taxon>
        <taxon>rosids</taxon>
        <taxon>fabids</taxon>
        <taxon>Celastrales</taxon>
        <taxon>Celastraceae</taxon>
        <taxon>Tripterygium</taxon>
    </lineage>
</organism>
<comment type="caution">
    <text evidence="3">The sequence shown here is derived from an EMBL/GenBank/DDBJ whole genome shotgun (WGS) entry which is preliminary data.</text>
</comment>
<proteinExistence type="predicted"/>